<keyword evidence="2 13" id="KW-0963">Cytoplasm</keyword>
<evidence type="ECO:0000256" key="8">
    <source>
        <dbReference type="ARBA" id="ARBA00023125"/>
    </source>
</evidence>
<feature type="domain" description="Helicase ATP-binding" evidence="14">
    <location>
        <begin position="623"/>
        <end position="784"/>
    </location>
</feature>
<dbReference type="Gene3D" id="3.40.50.300">
    <property type="entry name" value="P-loop containing nucleotide triphosphate hydrolases"/>
    <property type="match status" value="2"/>
</dbReference>
<evidence type="ECO:0000256" key="12">
    <source>
        <dbReference type="ARBA" id="ARBA00070128"/>
    </source>
</evidence>
<dbReference type="GO" id="GO:0016787">
    <property type="term" value="F:hydrolase activity"/>
    <property type="evidence" value="ECO:0007669"/>
    <property type="project" value="UniProtKB-KW"/>
</dbReference>
<dbReference type="InterPro" id="IPR027417">
    <property type="entry name" value="P-loop_NTPase"/>
</dbReference>
<evidence type="ECO:0000256" key="6">
    <source>
        <dbReference type="ARBA" id="ARBA00022806"/>
    </source>
</evidence>
<dbReference type="InterPro" id="IPR001650">
    <property type="entry name" value="Helicase_C-like"/>
</dbReference>
<dbReference type="Gene3D" id="2.40.10.170">
    <property type="match status" value="1"/>
</dbReference>
<evidence type="ECO:0000256" key="3">
    <source>
        <dbReference type="ARBA" id="ARBA00022741"/>
    </source>
</evidence>
<dbReference type="SUPFAM" id="SSF141259">
    <property type="entry name" value="CarD-like"/>
    <property type="match status" value="1"/>
</dbReference>
<dbReference type="InterPro" id="IPR011545">
    <property type="entry name" value="DEAD/DEAH_box_helicase_dom"/>
</dbReference>
<keyword evidence="8 13" id="KW-0238">DNA-binding</keyword>
<keyword evidence="3 13" id="KW-0547">Nucleotide-binding</keyword>
<comment type="function">
    <text evidence="13">Couples transcription and DNA repair by recognizing RNA polymerase (RNAP) stalled at DNA lesions. Mediates ATP-dependent release of RNAP and its truncated transcript from the DNA, and recruitment of nucleotide excision repair machinery to the damaged site.</text>
</comment>
<evidence type="ECO:0000256" key="2">
    <source>
        <dbReference type="ARBA" id="ARBA00022490"/>
    </source>
</evidence>
<name>A0A0D6EVT6_9PROT</name>
<dbReference type="KEGG" id="mbat:BN1208_0678"/>
<dbReference type="EC" id="3.6.4.-" evidence="13"/>
<dbReference type="Pfam" id="PF00271">
    <property type="entry name" value="Helicase_C"/>
    <property type="match status" value="1"/>
</dbReference>
<dbReference type="NCBIfam" id="TIGR00580">
    <property type="entry name" value="mfd"/>
    <property type="match status" value="1"/>
</dbReference>
<evidence type="ECO:0000256" key="1">
    <source>
        <dbReference type="ARBA" id="ARBA00004496"/>
    </source>
</evidence>
<dbReference type="InterPro" id="IPR047112">
    <property type="entry name" value="RecG/Mfd"/>
</dbReference>
<dbReference type="SMART" id="SM00490">
    <property type="entry name" value="HELICc"/>
    <property type="match status" value="1"/>
</dbReference>
<keyword evidence="4 13" id="KW-0227">DNA damage</keyword>
<keyword evidence="17" id="KW-1185">Reference proteome</keyword>
<dbReference type="GO" id="GO:0005524">
    <property type="term" value="F:ATP binding"/>
    <property type="evidence" value="ECO:0007669"/>
    <property type="project" value="UniProtKB-UniRule"/>
</dbReference>
<evidence type="ECO:0000256" key="7">
    <source>
        <dbReference type="ARBA" id="ARBA00022840"/>
    </source>
</evidence>
<dbReference type="FunFam" id="3.40.50.300:FF:000300">
    <property type="entry name" value="Transcription-repair-coupling factor"/>
    <property type="match status" value="1"/>
</dbReference>
<dbReference type="HOGENOM" id="CLU_005122_0_3_4"/>
<dbReference type="PROSITE" id="PS51194">
    <property type="entry name" value="HELICASE_CTER"/>
    <property type="match status" value="1"/>
</dbReference>
<gene>
    <name evidence="13 16" type="primary">mfd</name>
    <name evidence="16" type="ORF">BN1208_0678</name>
</gene>
<dbReference type="Gene3D" id="3.30.2060.10">
    <property type="entry name" value="Penicillin-binding protein 1b domain"/>
    <property type="match status" value="1"/>
</dbReference>
<evidence type="ECO:0000259" key="14">
    <source>
        <dbReference type="PROSITE" id="PS51192"/>
    </source>
</evidence>
<evidence type="ECO:0000313" key="17">
    <source>
        <dbReference type="Proteomes" id="UP000064007"/>
    </source>
</evidence>
<proteinExistence type="inferred from homology"/>
<dbReference type="GO" id="GO:0005737">
    <property type="term" value="C:cytoplasm"/>
    <property type="evidence" value="ECO:0007669"/>
    <property type="project" value="UniProtKB-SubCell"/>
</dbReference>
<dbReference type="SMART" id="SM01058">
    <property type="entry name" value="CarD_TRCF"/>
    <property type="match status" value="1"/>
</dbReference>
<evidence type="ECO:0000259" key="15">
    <source>
        <dbReference type="PROSITE" id="PS51194"/>
    </source>
</evidence>
<dbReference type="PANTHER" id="PTHR47964">
    <property type="entry name" value="ATP-DEPENDENT DNA HELICASE HOMOLOG RECG, CHLOROPLASTIC"/>
    <property type="match status" value="1"/>
</dbReference>
<accession>A0A0D6EVT6</accession>
<dbReference type="EMBL" id="LN827929">
    <property type="protein sequence ID" value="CEZ19564.1"/>
    <property type="molecule type" value="Genomic_DNA"/>
</dbReference>
<dbReference type="PROSITE" id="PS51192">
    <property type="entry name" value="HELICASE_ATP_BIND_1"/>
    <property type="match status" value="1"/>
</dbReference>
<dbReference type="PANTHER" id="PTHR47964:SF1">
    <property type="entry name" value="ATP-DEPENDENT DNA HELICASE HOMOLOG RECG, CHLOROPLASTIC"/>
    <property type="match status" value="1"/>
</dbReference>
<dbReference type="Pfam" id="PF03461">
    <property type="entry name" value="TRCF"/>
    <property type="match status" value="1"/>
</dbReference>
<feature type="domain" description="Helicase C-terminal" evidence="15">
    <location>
        <begin position="805"/>
        <end position="959"/>
    </location>
</feature>
<dbReference type="Gene3D" id="3.40.50.11180">
    <property type="match status" value="1"/>
</dbReference>
<dbReference type="InterPro" id="IPR036101">
    <property type="entry name" value="CarD-like/TRCF_RID_sf"/>
</dbReference>
<dbReference type="SMART" id="SM00487">
    <property type="entry name" value="DEXDc"/>
    <property type="match status" value="1"/>
</dbReference>
<dbReference type="Pfam" id="PF17757">
    <property type="entry name" value="UvrB_inter"/>
    <property type="match status" value="1"/>
</dbReference>
<evidence type="ECO:0000256" key="9">
    <source>
        <dbReference type="ARBA" id="ARBA00023204"/>
    </source>
</evidence>
<evidence type="ECO:0000256" key="10">
    <source>
        <dbReference type="ARBA" id="ARBA00061104"/>
    </source>
</evidence>
<comment type="similarity">
    <text evidence="11 13">In the C-terminal section; belongs to the helicase family. RecG subfamily.</text>
</comment>
<organism evidence="16 17">
    <name type="scientific">Candidatus Methylopumilus planktonicus</name>
    <dbReference type="NCBI Taxonomy" id="1581557"/>
    <lineage>
        <taxon>Bacteria</taxon>
        <taxon>Pseudomonadati</taxon>
        <taxon>Pseudomonadota</taxon>
        <taxon>Betaproteobacteria</taxon>
        <taxon>Nitrosomonadales</taxon>
        <taxon>Methylophilaceae</taxon>
        <taxon>Candidatus Methylopumilus</taxon>
    </lineage>
</organism>
<dbReference type="InterPro" id="IPR003711">
    <property type="entry name" value="CarD-like/TRCF_RID"/>
</dbReference>
<dbReference type="InterPro" id="IPR041471">
    <property type="entry name" value="UvrB_inter"/>
</dbReference>
<keyword evidence="5 13" id="KW-0378">Hydrolase</keyword>
<dbReference type="InterPro" id="IPR048635">
    <property type="entry name" value="MFD_D3"/>
</dbReference>
<evidence type="ECO:0000313" key="16">
    <source>
        <dbReference type="EMBL" id="CEZ19564.1"/>
    </source>
</evidence>
<keyword evidence="6" id="KW-0347">Helicase</keyword>
<evidence type="ECO:0000256" key="4">
    <source>
        <dbReference type="ARBA" id="ARBA00022763"/>
    </source>
</evidence>
<dbReference type="InterPro" id="IPR004576">
    <property type="entry name" value="Mfd"/>
</dbReference>
<protein>
    <recommendedName>
        <fullName evidence="12 13">Transcription-repair-coupling factor</fullName>
        <shortName evidence="13">TRCF</shortName>
        <ecNumber evidence="13">3.6.4.-</ecNumber>
    </recommendedName>
</protein>
<dbReference type="Proteomes" id="UP000064007">
    <property type="component" value="Chromosome 1"/>
</dbReference>
<dbReference type="Gene3D" id="3.90.1150.50">
    <property type="entry name" value="Transcription-repair-coupling factor, D7 domain"/>
    <property type="match status" value="1"/>
</dbReference>
<dbReference type="GO" id="GO:0003678">
    <property type="term" value="F:DNA helicase activity"/>
    <property type="evidence" value="ECO:0007669"/>
    <property type="project" value="TreeGrafter"/>
</dbReference>
<keyword evidence="7 13" id="KW-0067">ATP-binding</keyword>
<comment type="similarity">
    <text evidence="10 13">In the N-terminal section; belongs to the UvrB family.</text>
</comment>
<dbReference type="GO" id="GO:0006355">
    <property type="term" value="P:regulation of DNA-templated transcription"/>
    <property type="evidence" value="ECO:0007669"/>
    <property type="project" value="UniProtKB-UniRule"/>
</dbReference>
<comment type="subcellular location">
    <subcellularLocation>
        <location evidence="1 13">Cytoplasm</location>
    </subcellularLocation>
</comment>
<dbReference type="SMART" id="SM00982">
    <property type="entry name" value="TRCF"/>
    <property type="match status" value="1"/>
</dbReference>
<dbReference type="Pfam" id="PF00270">
    <property type="entry name" value="DEAD"/>
    <property type="match status" value="1"/>
</dbReference>
<dbReference type="CDD" id="cd17991">
    <property type="entry name" value="DEXHc_TRCF"/>
    <property type="match status" value="1"/>
</dbReference>
<dbReference type="InterPro" id="IPR005118">
    <property type="entry name" value="TRCF_C"/>
</dbReference>
<dbReference type="InterPro" id="IPR014001">
    <property type="entry name" value="Helicase_ATP-bd"/>
</dbReference>
<dbReference type="HAMAP" id="MF_00969">
    <property type="entry name" value="TRCF"/>
    <property type="match status" value="1"/>
</dbReference>
<dbReference type="SUPFAM" id="SSF52540">
    <property type="entry name" value="P-loop containing nucleoside triphosphate hydrolases"/>
    <property type="match status" value="4"/>
</dbReference>
<dbReference type="Pfam" id="PF02559">
    <property type="entry name" value="CarD_TRCF_RID"/>
    <property type="match status" value="1"/>
</dbReference>
<reference evidence="16" key="1">
    <citation type="submission" date="2014-12" db="EMBL/GenBank/DDBJ databases">
        <authorList>
            <person name="Salcher M Michaela"/>
        </authorList>
    </citation>
    <scope>NUCLEOTIDE SEQUENCE</scope>
    <source>
        <strain evidence="16">MMS-10A-171</strain>
    </source>
</reference>
<dbReference type="AlphaFoldDB" id="A0A0D6EVT6"/>
<dbReference type="GO" id="GO:0003684">
    <property type="term" value="F:damaged DNA binding"/>
    <property type="evidence" value="ECO:0007669"/>
    <property type="project" value="InterPro"/>
</dbReference>
<dbReference type="STRING" id="1581557.BN1208_0678"/>
<dbReference type="FunFam" id="3.40.50.300:FF:000546">
    <property type="entry name" value="Transcription-repair-coupling factor"/>
    <property type="match status" value="1"/>
</dbReference>
<dbReference type="GO" id="GO:0000716">
    <property type="term" value="P:transcription-coupled nucleotide-excision repair, DNA damage recognition"/>
    <property type="evidence" value="ECO:0007669"/>
    <property type="project" value="UniProtKB-UniRule"/>
</dbReference>
<dbReference type="Gene3D" id="3.40.50.11140">
    <property type="match status" value="1"/>
</dbReference>
<sequence length="1152" mass="132337">MNISFKAYNIANYLYMQYMPLEANYQSKESLSTAEIDGSDSFSLVKYIHDEIVKSKKSLAIFTETAFEARRLMEEMLWFSPDLKINLLPDWETLPYDHFSPHPDLISERLLTLYQVTQKSFDVVIIPVTTALHLLPPKSYIQQFSFHFSKGQKVDIEAFKNQLTLNGYMNVVRVMAPGEFSVRGSLIDLFPMGSIVPYRLDFFDDEIDSIRTFDVDTQRTLYPVNEIKLLPARECPMDEKSISSFRQNYREHFEGDPSRSSVYKDISKGIPIGGIEWYMPLFFEEMSDIFSYFSDNTIIYKHGNLDLACSHFWHETEKRFRLFAYDAERPILEPQNLLIKPDQFFKSINSYKKFDLKRTEVYEKIPDISIDRKNIQPLSKLDNFITDNPKRVFILTDSLGRRETVSELLKLAGIKFKATDDWSSAADISDQVVLTVSPLHQGYISSQHVVITESELYVNTVRQVRRRHRDKNFSTDAMVRDLSELKEGDPIVHEQYGVGRFKGLFNLDFGEGESEFLLLQYFGEDKLYVPVSNLDLISRYSGGPAETAPLHRLGSDQWDKAKKKALRQIHDTAADLLNIYSQRSIKKGYAFKINLQDYERFTDGFPFEETDDQLTAINAVITDMESQKPMDRLICGDVGFGKTEVALRAAFIAANDGKQVAILVPTTLLAEQHYNNFMDRFSDSPIKIAEISRFKSKKEQAESLVKLANGEIDIIIGTHRLIQNDINFKNLGLIIIDEEHRFGVRQKELLKSMRAEVDVLTLTATPIPRTLSMAMEGLREFSIISTPPQKRLSIKTFVNNYSEGIIREAVLREFNRGGQVYFLHNDVDTITSMKEKLENLIPEGVIEIAHGQMRERELERVMHDFYQQKANILLCTTIIETGIDIPSANTIIMNRADMFGLAQLHQLRGRVGRSHHQAYAYLLVDPDRKISNHAQKRLEAIQLLEDLGAGYYLAIHDLEIRGAGELLGDNQSGQMYEIGFNLYVEMLNYAVKQLKIGKKLSLDTPLQKNTEINLHTPAIITNAYCGDINERLVLYKRLSGLNQDEQLVEMKEELIDRFGVMPEQTQSLISFHDLRIFIQHLDIKKIDASDVSIQITFASDSKIDPLKLIKLLSEDKRCRMNGPDKIKISVTLPDILERVKFIKDFLGKIFLS</sequence>
<keyword evidence="9 13" id="KW-0234">DNA repair</keyword>
<evidence type="ECO:0000256" key="5">
    <source>
        <dbReference type="ARBA" id="ARBA00022801"/>
    </source>
</evidence>
<evidence type="ECO:0000256" key="11">
    <source>
        <dbReference type="ARBA" id="ARBA00061399"/>
    </source>
</evidence>
<dbReference type="InterPro" id="IPR037235">
    <property type="entry name" value="TRCF-like_C_D7"/>
</dbReference>
<dbReference type="SUPFAM" id="SSF143517">
    <property type="entry name" value="TRCF domain-like"/>
    <property type="match status" value="1"/>
</dbReference>
<dbReference type="Pfam" id="PF21132">
    <property type="entry name" value="MFD_D3"/>
    <property type="match status" value="1"/>
</dbReference>
<evidence type="ECO:0000256" key="13">
    <source>
        <dbReference type="HAMAP-Rule" id="MF_00969"/>
    </source>
</evidence>